<evidence type="ECO:0000313" key="3">
    <source>
        <dbReference type="Proteomes" id="UP000070529"/>
    </source>
</evidence>
<accession>A0A135I6N2</accession>
<keyword evidence="3" id="KW-1185">Reference proteome</keyword>
<feature type="signal peptide" evidence="1">
    <location>
        <begin position="1"/>
        <end position="21"/>
    </location>
</feature>
<dbReference type="Proteomes" id="UP000070529">
    <property type="component" value="Unassembled WGS sequence"/>
</dbReference>
<gene>
    <name evidence="2" type="ORF">ATN88_19335</name>
</gene>
<dbReference type="RefSeq" id="WP_067417936.1">
    <property type="nucleotide sequence ID" value="NZ_LNTY01000036.1"/>
</dbReference>
<organism evidence="2 3">
    <name type="scientific">Enterovibrio coralii</name>
    <dbReference type="NCBI Taxonomy" id="294935"/>
    <lineage>
        <taxon>Bacteria</taxon>
        <taxon>Pseudomonadati</taxon>
        <taxon>Pseudomonadota</taxon>
        <taxon>Gammaproteobacteria</taxon>
        <taxon>Vibrionales</taxon>
        <taxon>Vibrionaceae</taxon>
        <taxon>Enterovibrio</taxon>
    </lineage>
</organism>
<feature type="chain" id="PRO_5007465707" description="Spore coat protein U domain-containing protein" evidence="1">
    <location>
        <begin position="22"/>
        <end position="163"/>
    </location>
</feature>
<dbReference type="AlphaFoldDB" id="A0A135I6N2"/>
<comment type="caution">
    <text evidence="2">The sequence shown here is derived from an EMBL/GenBank/DDBJ whole genome shotgun (WGS) entry which is preliminary data.</text>
</comment>
<evidence type="ECO:0000313" key="2">
    <source>
        <dbReference type="EMBL" id="KXF81111.1"/>
    </source>
</evidence>
<dbReference type="OrthoDB" id="6312617at2"/>
<name>A0A135I6N2_9GAMM</name>
<proteinExistence type="predicted"/>
<dbReference type="EMBL" id="LNTY01000036">
    <property type="protein sequence ID" value="KXF81111.1"/>
    <property type="molecule type" value="Genomic_DNA"/>
</dbReference>
<dbReference type="STRING" id="294935.ATN88_19335"/>
<keyword evidence="1" id="KW-0732">Signal</keyword>
<sequence>MKRLVLATMSVSALFASAVYAAPQSIQISGNVDPVCAVTGLHSSTSLHVGPVGSGNSGTVNAITVTCNYYSGADVTLTSTNQGLKSTDPSSPVILNYTASLDMAGDPVTLDTSSATFVTKGYGGGGATALAAGITSDLSVNVPTGTVFSGDYTDTLTITIAQQ</sequence>
<evidence type="ECO:0008006" key="4">
    <source>
        <dbReference type="Google" id="ProtNLM"/>
    </source>
</evidence>
<evidence type="ECO:0000256" key="1">
    <source>
        <dbReference type="SAM" id="SignalP"/>
    </source>
</evidence>
<protein>
    <recommendedName>
        <fullName evidence="4">Spore coat protein U domain-containing protein</fullName>
    </recommendedName>
</protein>
<reference evidence="2 3" key="1">
    <citation type="submission" date="2015-11" db="EMBL/GenBank/DDBJ databases">
        <title>Genomic Taxonomy of the Vibrionaceae.</title>
        <authorList>
            <person name="Gomez-Gil B."/>
            <person name="Enciso-Ibarra J."/>
        </authorList>
    </citation>
    <scope>NUCLEOTIDE SEQUENCE [LARGE SCALE GENOMIC DNA]</scope>
    <source>
        <strain evidence="2 3">CAIM 912</strain>
    </source>
</reference>